<dbReference type="GO" id="GO:0071897">
    <property type="term" value="P:DNA biosynthetic process"/>
    <property type="evidence" value="ECO:0007669"/>
    <property type="project" value="UniProtKB-ARBA"/>
</dbReference>
<dbReference type="InterPro" id="IPR043502">
    <property type="entry name" value="DNA/RNA_pol_sf"/>
</dbReference>
<dbReference type="EMBL" id="JAHWGI010001262">
    <property type="protein sequence ID" value="KAK3926502.1"/>
    <property type="molecule type" value="Genomic_DNA"/>
</dbReference>
<evidence type="ECO:0000313" key="2">
    <source>
        <dbReference type="EMBL" id="KAK3926502.1"/>
    </source>
</evidence>
<reference evidence="2" key="1">
    <citation type="submission" date="2021-07" db="EMBL/GenBank/DDBJ databases">
        <authorList>
            <person name="Catto M.A."/>
            <person name="Jacobson A."/>
            <person name="Kennedy G."/>
            <person name="Labadie P."/>
            <person name="Hunt B.G."/>
            <person name="Srinivasan R."/>
        </authorList>
    </citation>
    <scope>NUCLEOTIDE SEQUENCE</scope>
    <source>
        <strain evidence="2">PL_HMW_Pooled</strain>
        <tissue evidence="2">Head</tissue>
    </source>
</reference>
<sequence length="674" mass="77000">MALVPAPQPLSLGGKLEESWAAFKDDIDIYLQANGVDDDKAAAGVLLTFIGREARNHFPNWNIKAEEKKSYKKLVEALDKVTKPTKYPIHSRIMFRSRKRMEGENIEDYVVALRNIAADCEFVAGMEELMIIDNIVESITDPGLQQHLLKQESKGKESREISKIVKEHETLSHAASSMNGNGKTIHHISKFDQYYQKSYENQSRSKSPGRKEYERSSRSPGRYRYERSSRSPGRYRYEESSKSPGRYSKSPSKHQSRSPHRRSSSRESYRRGSTSNSTDRRDRSKFPHRRESPAPESFKRRPCQRCQTRHAFGECPAEGATCNNCGKRNHFTQCCLYGKVDCITVRPNSEASQESMSGSQFKQDPYYYIRTLNQPKKSDRKSAVNIRMIRRLKSVPDEDSSIWYEPIQVCGKTIKYKIDTGSDVETLPIQYISLIPDNCIIKPAPLTLAYGEVEVPVLGKVQLPVVCRGIQTMLDFIIIGKEEVPVLSRVTSVRLGLIQRVHALTPKFPSVQTKEIHHCEELEKTLESITDETTRCFISSNKHLFVGTGKFPDQVTLLVDKTVEATRHPPRRVPLIIEEKVKNYIHKISKEGVVSPVEQPRSWVSHMLIREKPNGSIRVCLDPKDLNKAIKRNYYQIPSVEYIQSRLAGNEFFSVVDSKDVIVTCKINIILWSD</sequence>
<proteinExistence type="predicted"/>
<name>A0AAE1HSA3_9NEOP</name>
<feature type="region of interest" description="Disordered" evidence="1">
    <location>
        <begin position="198"/>
        <end position="303"/>
    </location>
</feature>
<dbReference type="Gene3D" id="3.30.70.270">
    <property type="match status" value="1"/>
</dbReference>
<organism evidence="2 3">
    <name type="scientific">Frankliniella fusca</name>
    <dbReference type="NCBI Taxonomy" id="407009"/>
    <lineage>
        <taxon>Eukaryota</taxon>
        <taxon>Metazoa</taxon>
        <taxon>Ecdysozoa</taxon>
        <taxon>Arthropoda</taxon>
        <taxon>Hexapoda</taxon>
        <taxon>Insecta</taxon>
        <taxon>Pterygota</taxon>
        <taxon>Neoptera</taxon>
        <taxon>Paraneoptera</taxon>
        <taxon>Thysanoptera</taxon>
        <taxon>Terebrantia</taxon>
        <taxon>Thripoidea</taxon>
        <taxon>Thripidae</taxon>
        <taxon>Frankliniella</taxon>
    </lineage>
</organism>
<dbReference type="PANTHER" id="PTHR37984:SF5">
    <property type="entry name" value="PROTEIN NYNRIN-LIKE"/>
    <property type="match status" value="1"/>
</dbReference>
<reference evidence="2" key="2">
    <citation type="journal article" date="2023" name="BMC Genomics">
        <title>Pest status, molecular evolution, and epigenetic factors derived from the genome assembly of Frankliniella fusca, a thysanopteran phytovirus vector.</title>
        <authorList>
            <person name="Catto M.A."/>
            <person name="Labadie P.E."/>
            <person name="Jacobson A.L."/>
            <person name="Kennedy G.G."/>
            <person name="Srinivasan R."/>
            <person name="Hunt B.G."/>
        </authorList>
    </citation>
    <scope>NUCLEOTIDE SEQUENCE</scope>
    <source>
        <strain evidence="2">PL_HMW_Pooled</strain>
    </source>
</reference>
<keyword evidence="3" id="KW-1185">Reference proteome</keyword>
<dbReference type="PANTHER" id="PTHR37984">
    <property type="entry name" value="PROTEIN CBG26694"/>
    <property type="match status" value="1"/>
</dbReference>
<dbReference type="SUPFAM" id="SSF56672">
    <property type="entry name" value="DNA/RNA polymerases"/>
    <property type="match status" value="1"/>
</dbReference>
<comment type="caution">
    <text evidence="2">The sequence shown here is derived from an EMBL/GenBank/DDBJ whole genome shotgun (WGS) entry which is preliminary data.</text>
</comment>
<dbReference type="Proteomes" id="UP001219518">
    <property type="component" value="Unassembled WGS sequence"/>
</dbReference>
<evidence type="ECO:0000256" key="1">
    <source>
        <dbReference type="SAM" id="MobiDB-lite"/>
    </source>
</evidence>
<evidence type="ECO:0000313" key="3">
    <source>
        <dbReference type="Proteomes" id="UP001219518"/>
    </source>
</evidence>
<feature type="compositionally biased region" description="Basic and acidic residues" evidence="1">
    <location>
        <begin position="209"/>
        <end position="241"/>
    </location>
</feature>
<accession>A0AAE1HSA3</accession>
<dbReference type="InterPro" id="IPR050951">
    <property type="entry name" value="Retrovirus_Pol_polyprotein"/>
</dbReference>
<feature type="compositionally biased region" description="Basic and acidic residues" evidence="1">
    <location>
        <begin position="278"/>
        <end position="299"/>
    </location>
</feature>
<dbReference type="AlphaFoldDB" id="A0AAE1HSA3"/>
<dbReference type="InterPro" id="IPR043128">
    <property type="entry name" value="Rev_trsase/Diguanyl_cyclase"/>
</dbReference>
<gene>
    <name evidence="2" type="ORF">KUF71_014719</name>
</gene>
<dbReference type="Gene3D" id="3.10.10.10">
    <property type="entry name" value="HIV Type 1 Reverse Transcriptase, subunit A, domain 1"/>
    <property type="match status" value="1"/>
</dbReference>
<protein>
    <submittedName>
        <fullName evidence="2">Uncharacterized protein</fullName>
    </submittedName>
</protein>
<feature type="compositionally biased region" description="Basic residues" evidence="1">
    <location>
        <begin position="251"/>
        <end position="263"/>
    </location>
</feature>